<dbReference type="Proteomes" id="UP001172673">
    <property type="component" value="Unassembled WGS sequence"/>
</dbReference>
<dbReference type="AlphaFoldDB" id="A0AA39CHF3"/>
<dbReference type="EMBL" id="JAPDRK010000010">
    <property type="protein sequence ID" value="KAJ9608352.1"/>
    <property type="molecule type" value="Genomic_DNA"/>
</dbReference>
<dbReference type="InterPro" id="IPR002877">
    <property type="entry name" value="RNA_MeTrfase_FtsJ_dom"/>
</dbReference>
<dbReference type="GO" id="GO:0032259">
    <property type="term" value="P:methylation"/>
    <property type="evidence" value="ECO:0007669"/>
    <property type="project" value="InterPro"/>
</dbReference>
<comment type="caution">
    <text evidence="2">The sequence shown here is derived from an EMBL/GenBank/DDBJ whole genome shotgun (WGS) entry which is preliminary data.</text>
</comment>
<dbReference type="InterPro" id="IPR029063">
    <property type="entry name" value="SAM-dependent_MTases_sf"/>
</dbReference>
<reference evidence="2" key="1">
    <citation type="submission" date="2022-10" db="EMBL/GenBank/DDBJ databases">
        <title>Culturing micro-colonial fungi from biological soil crusts in the Mojave desert and describing Neophaeococcomyces mojavensis, and introducing the new genera and species Taxawa tesnikishii.</title>
        <authorList>
            <person name="Kurbessoian T."/>
            <person name="Stajich J.E."/>
        </authorList>
    </citation>
    <scope>NUCLEOTIDE SEQUENCE</scope>
    <source>
        <strain evidence="2">TK_41</strain>
    </source>
</reference>
<dbReference type="Gene3D" id="3.40.50.150">
    <property type="entry name" value="Vaccinia Virus protein VP39"/>
    <property type="match status" value="1"/>
</dbReference>
<sequence>MATPVEAPSTSDPTSIITAYLRDHSSIFGELDELRKKGWTSTEADAHFQKQRKRADEAGPAQQKNFFNMMCHLGDEMQKSTGAIALSKSEPAVLDLCAAPGGFIATALKHNPDATVCGITLDKALGGHPLLVPHGGKDRRVAMLFLDINTLGIEPGLDAAEITSTSLFVDLPFFGQSFDLVFCDGKLLRTHFNYQEDRRDLDAQRLAFSQLIIALQRTRQGGTLIMLLHKVETWHTLQILHAFSKFADLRLFKPERIHGNRSSFYMIATNVQPTSEAAQNAVEEWKGIWKEATLAKSSSTREERSARPATEEEEEVRKVLDDFGERVIELAEPIWGVQKAALSKQPWTQ</sequence>
<protein>
    <recommendedName>
        <fullName evidence="1">Ribosomal RNA methyltransferase FtsJ domain-containing protein</fullName>
    </recommendedName>
</protein>
<evidence type="ECO:0000313" key="3">
    <source>
        <dbReference type="Proteomes" id="UP001172673"/>
    </source>
</evidence>
<dbReference type="Pfam" id="PF01728">
    <property type="entry name" value="FtsJ"/>
    <property type="match status" value="1"/>
</dbReference>
<evidence type="ECO:0000313" key="2">
    <source>
        <dbReference type="EMBL" id="KAJ9608352.1"/>
    </source>
</evidence>
<name>A0AA39CHF3_9EURO</name>
<dbReference type="GO" id="GO:0008168">
    <property type="term" value="F:methyltransferase activity"/>
    <property type="evidence" value="ECO:0007669"/>
    <property type="project" value="InterPro"/>
</dbReference>
<organism evidence="2 3">
    <name type="scientific">Cladophialophora chaetospira</name>
    <dbReference type="NCBI Taxonomy" id="386627"/>
    <lineage>
        <taxon>Eukaryota</taxon>
        <taxon>Fungi</taxon>
        <taxon>Dikarya</taxon>
        <taxon>Ascomycota</taxon>
        <taxon>Pezizomycotina</taxon>
        <taxon>Eurotiomycetes</taxon>
        <taxon>Chaetothyriomycetidae</taxon>
        <taxon>Chaetothyriales</taxon>
        <taxon>Herpotrichiellaceae</taxon>
        <taxon>Cladophialophora</taxon>
    </lineage>
</organism>
<feature type="domain" description="Ribosomal RNA methyltransferase FtsJ" evidence="1">
    <location>
        <begin position="89"/>
        <end position="269"/>
    </location>
</feature>
<gene>
    <name evidence="2" type="ORF">H2200_007340</name>
</gene>
<dbReference type="SUPFAM" id="SSF53335">
    <property type="entry name" value="S-adenosyl-L-methionine-dependent methyltransferases"/>
    <property type="match status" value="1"/>
</dbReference>
<proteinExistence type="predicted"/>
<accession>A0AA39CHF3</accession>
<keyword evidence="3" id="KW-1185">Reference proteome</keyword>
<evidence type="ECO:0000259" key="1">
    <source>
        <dbReference type="Pfam" id="PF01728"/>
    </source>
</evidence>